<accession>A0A4Q5J8N2</accession>
<keyword evidence="1 6" id="KW-0285">Flavoprotein</keyword>
<feature type="region of interest" description="Disordered" evidence="7">
    <location>
        <begin position="429"/>
        <end position="451"/>
    </location>
</feature>
<evidence type="ECO:0000256" key="2">
    <source>
        <dbReference type="ARBA" id="ARBA00022643"/>
    </source>
</evidence>
<keyword evidence="3" id="KW-0560">Oxidoreductase</keyword>
<evidence type="ECO:0000256" key="1">
    <source>
        <dbReference type="ARBA" id="ARBA00022630"/>
    </source>
</evidence>
<dbReference type="OrthoDB" id="4437611at2"/>
<evidence type="ECO:0000256" key="6">
    <source>
        <dbReference type="PIRSR" id="PIRSR000337-1"/>
    </source>
</evidence>
<feature type="binding site" evidence="6">
    <location>
        <position position="55"/>
    </location>
    <ligand>
        <name>FMN</name>
        <dbReference type="ChEBI" id="CHEBI:58210"/>
    </ligand>
</feature>
<dbReference type="InterPro" id="IPR036661">
    <property type="entry name" value="Luciferase-like_sf"/>
</dbReference>
<reference evidence="9 10" key="1">
    <citation type="submission" date="2019-01" db="EMBL/GenBank/DDBJ databases">
        <title>Nocardioides guangzhouensis sp. nov., an actinobacterium isolated from soil.</title>
        <authorList>
            <person name="Fu Y."/>
            <person name="Cai Y."/>
            <person name="Lin Z."/>
            <person name="Chen P."/>
        </authorList>
    </citation>
    <scope>NUCLEOTIDE SEQUENCE [LARGE SCALE GENOMIC DNA]</scope>
    <source>
        <strain evidence="9 10">NBRC 105384</strain>
    </source>
</reference>
<dbReference type="GO" id="GO:0004497">
    <property type="term" value="F:monooxygenase activity"/>
    <property type="evidence" value="ECO:0007669"/>
    <property type="project" value="UniProtKB-KW"/>
</dbReference>
<comment type="caution">
    <text evidence="9">The sequence shown here is derived from an EMBL/GenBank/DDBJ whole genome shotgun (WGS) entry which is preliminary data.</text>
</comment>
<feature type="domain" description="Luciferase-like" evidence="8">
    <location>
        <begin position="28"/>
        <end position="382"/>
    </location>
</feature>
<evidence type="ECO:0000256" key="3">
    <source>
        <dbReference type="ARBA" id="ARBA00023002"/>
    </source>
</evidence>
<keyword evidence="10" id="KW-1185">Reference proteome</keyword>
<evidence type="ECO:0000313" key="9">
    <source>
        <dbReference type="EMBL" id="RYU14239.1"/>
    </source>
</evidence>
<evidence type="ECO:0000256" key="4">
    <source>
        <dbReference type="ARBA" id="ARBA00023033"/>
    </source>
</evidence>
<protein>
    <submittedName>
        <fullName evidence="9">LLM class flavin-dependent oxidoreductase</fullName>
    </submittedName>
</protein>
<evidence type="ECO:0000256" key="5">
    <source>
        <dbReference type="ARBA" id="ARBA00033748"/>
    </source>
</evidence>
<dbReference type="InterPro" id="IPR051260">
    <property type="entry name" value="Diverse_substr_monoxygenases"/>
</dbReference>
<evidence type="ECO:0000313" key="10">
    <source>
        <dbReference type="Proteomes" id="UP000291189"/>
    </source>
</evidence>
<dbReference type="InterPro" id="IPR016215">
    <property type="entry name" value="NTA_MOA"/>
</dbReference>
<feature type="binding site" evidence="6">
    <location>
        <position position="217"/>
    </location>
    <ligand>
        <name>FMN</name>
        <dbReference type="ChEBI" id="CHEBI:58210"/>
    </ligand>
</feature>
<evidence type="ECO:0000259" key="8">
    <source>
        <dbReference type="Pfam" id="PF00296"/>
    </source>
</evidence>
<feature type="binding site" evidence="6">
    <location>
        <position position="146"/>
    </location>
    <ligand>
        <name>FMN</name>
        <dbReference type="ChEBI" id="CHEBI:58210"/>
    </ligand>
</feature>
<proteinExistence type="inferred from homology"/>
<dbReference type="EMBL" id="SDPU01000012">
    <property type="protein sequence ID" value="RYU14239.1"/>
    <property type="molecule type" value="Genomic_DNA"/>
</dbReference>
<dbReference type="CDD" id="cd01095">
    <property type="entry name" value="Nitrilotriacetate_monoxgenase"/>
    <property type="match status" value="1"/>
</dbReference>
<name>A0A4Q5J8N2_9ACTN</name>
<dbReference type="Gene3D" id="3.20.20.30">
    <property type="entry name" value="Luciferase-like domain"/>
    <property type="match status" value="1"/>
</dbReference>
<feature type="binding site" evidence="6">
    <location>
        <position position="142"/>
    </location>
    <ligand>
        <name>FMN</name>
        <dbReference type="ChEBI" id="CHEBI:58210"/>
    </ligand>
</feature>
<feature type="binding site" evidence="6">
    <location>
        <position position="92"/>
    </location>
    <ligand>
        <name>FMN</name>
        <dbReference type="ChEBI" id="CHEBI:58210"/>
    </ligand>
</feature>
<gene>
    <name evidence="9" type="ORF">ETU37_04470</name>
</gene>
<dbReference type="GO" id="GO:0016705">
    <property type="term" value="F:oxidoreductase activity, acting on paired donors, with incorporation or reduction of molecular oxygen"/>
    <property type="evidence" value="ECO:0007669"/>
    <property type="project" value="InterPro"/>
</dbReference>
<feature type="binding site" evidence="6">
    <location>
        <position position="216"/>
    </location>
    <ligand>
        <name>FMN</name>
        <dbReference type="ChEBI" id="CHEBI:58210"/>
    </ligand>
</feature>
<dbReference type="Proteomes" id="UP000291189">
    <property type="component" value="Unassembled WGS sequence"/>
</dbReference>
<evidence type="ECO:0000256" key="7">
    <source>
        <dbReference type="SAM" id="MobiDB-lite"/>
    </source>
</evidence>
<keyword evidence="4" id="KW-0503">Monooxygenase</keyword>
<comment type="similarity">
    <text evidence="5">Belongs to the NtaA/SnaA/DszA monooxygenase family.</text>
</comment>
<dbReference type="PANTHER" id="PTHR30011">
    <property type="entry name" value="ALKANESULFONATE MONOOXYGENASE-RELATED"/>
    <property type="match status" value="1"/>
</dbReference>
<organism evidence="9 10">
    <name type="scientific">Nocardioides iriomotensis</name>
    <dbReference type="NCBI Taxonomy" id="715784"/>
    <lineage>
        <taxon>Bacteria</taxon>
        <taxon>Bacillati</taxon>
        <taxon>Actinomycetota</taxon>
        <taxon>Actinomycetes</taxon>
        <taxon>Propionibacteriales</taxon>
        <taxon>Nocardioidaceae</taxon>
        <taxon>Nocardioides</taxon>
    </lineage>
</organism>
<dbReference type="PANTHER" id="PTHR30011:SF16">
    <property type="entry name" value="C2H2 FINGER DOMAIN TRANSCRIPTION FACTOR (EUROFUNG)-RELATED"/>
    <property type="match status" value="1"/>
</dbReference>
<sequence>MVTLHLNLFIYPGGHHEAAWRHPDSAPERVLDISYYQELAKKAEAATFDAVFFADGPALADNIRYASRFRLEPFTWMAALAAVTEKIGFIGTASTTYSEPYNLARLFASLDHLSKGRAGWNIVTTGAPNAAQNFGLAEHPVHAERYARAEEFVEVVTKLWDSWEDEAFVADAESGLFADTDRIHPIDHKGPLFDVAGPLNTARSPQGRPVYVQAGSSEDGRSFAARWAEAIFTAHQTLESAQAFYADVKSRAARLGRDPGQVKILPGISPFIGSTTREAQDKHDELNGLTQPAYSLDVLHRLTGADLSSYDLDGPFPRELVDESGERGVSSRSRLVLDIVDREKPTIRQLMHRLAGARGHRVVTGTPEYVADQIQAWYESGAADGFNVMPPWLSGGFDEFVEHVVPILRKRGLFREEYTGSTLREHLGLDRPVSQYSPAHPDRQALTKETA</sequence>
<feature type="compositionally biased region" description="Basic and acidic residues" evidence="7">
    <location>
        <begin position="440"/>
        <end position="451"/>
    </location>
</feature>
<dbReference type="InterPro" id="IPR011251">
    <property type="entry name" value="Luciferase-like_dom"/>
</dbReference>
<keyword evidence="2 6" id="KW-0288">FMN</keyword>
<dbReference type="PIRSF" id="PIRSF000337">
    <property type="entry name" value="NTA_MOA"/>
    <property type="match status" value="1"/>
</dbReference>
<dbReference type="AlphaFoldDB" id="A0A4Q5J8N2"/>
<dbReference type="NCBIfam" id="TIGR03860">
    <property type="entry name" value="FMN_nitrolo"/>
    <property type="match status" value="1"/>
</dbReference>
<dbReference type="Pfam" id="PF00296">
    <property type="entry name" value="Bac_luciferase"/>
    <property type="match status" value="1"/>
</dbReference>
<dbReference type="SUPFAM" id="SSF51679">
    <property type="entry name" value="Bacterial luciferase-like"/>
    <property type="match status" value="1"/>
</dbReference>